<feature type="signal peptide" evidence="1">
    <location>
        <begin position="1"/>
        <end position="21"/>
    </location>
</feature>
<dbReference type="Proteomes" id="UP000218934">
    <property type="component" value="Unassembled WGS sequence"/>
</dbReference>
<name>A0A2A4FXZ2_9SPHN</name>
<keyword evidence="3" id="KW-1185">Reference proteome</keyword>
<dbReference type="OrthoDB" id="7452609at2"/>
<protein>
    <submittedName>
        <fullName evidence="2">Uncharacterized protein</fullName>
    </submittedName>
</protein>
<evidence type="ECO:0000256" key="1">
    <source>
        <dbReference type="SAM" id="SignalP"/>
    </source>
</evidence>
<evidence type="ECO:0000313" key="3">
    <source>
        <dbReference type="Proteomes" id="UP000218934"/>
    </source>
</evidence>
<accession>A0A2A4FXZ2</accession>
<keyword evidence="1" id="KW-0732">Signal</keyword>
<evidence type="ECO:0000313" key="2">
    <source>
        <dbReference type="EMBL" id="PCE43654.1"/>
    </source>
</evidence>
<dbReference type="AlphaFoldDB" id="A0A2A4FXZ2"/>
<organism evidence="2 3">
    <name type="scientific">Rhizorhabdus dicambivorans</name>
    <dbReference type="NCBI Taxonomy" id="1850238"/>
    <lineage>
        <taxon>Bacteria</taxon>
        <taxon>Pseudomonadati</taxon>
        <taxon>Pseudomonadota</taxon>
        <taxon>Alphaproteobacteria</taxon>
        <taxon>Sphingomonadales</taxon>
        <taxon>Sphingomonadaceae</taxon>
        <taxon>Rhizorhabdus</taxon>
    </lineage>
</organism>
<gene>
    <name evidence="2" type="ORF">COO09_04975</name>
</gene>
<reference evidence="2 3" key="1">
    <citation type="submission" date="2017-09" db="EMBL/GenBank/DDBJ databases">
        <title>The Catabolism of 3,6-Dichlorosalicylic acid is Initiated by the Cytochrome P450 Monooxygenase DsmABC in Rhizorhabdus dicambivorans Ndbn-20.</title>
        <authorList>
            <person name="Na L."/>
        </authorList>
    </citation>
    <scope>NUCLEOTIDE SEQUENCE [LARGE SCALE GENOMIC DNA]</scope>
    <source>
        <strain evidence="2 3">Ndbn-20m</strain>
    </source>
</reference>
<dbReference type="EMBL" id="NWUF01000003">
    <property type="protein sequence ID" value="PCE43654.1"/>
    <property type="molecule type" value="Genomic_DNA"/>
</dbReference>
<feature type="chain" id="PRO_5012697811" evidence="1">
    <location>
        <begin position="22"/>
        <end position="84"/>
    </location>
</feature>
<sequence>MRSKIVVILAAALTFPGAAFAVESGPADAKGDPGDKVVCKTRPQTGTRFRTKVCHTVAQWDIIAEEMRRTAQEMNGRIIEVRRE</sequence>
<comment type="caution">
    <text evidence="2">The sequence shown here is derived from an EMBL/GenBank/DDBJ whole genome shotgun (WGS) entry which is preliminary data.</text>
</comment>
<proteinExistence type="predicted"/>
<dbReference type="RefSeq" id="WP_066970079.1">
    <property type="nucleotide sequence ID" value="NZ_CP023449.1"/>
</dbReference>
<dbReference type="KEGG" id="rdi:CMV14_02655"/>